<dbReference type="PANTHER" id="PTHR10472">
    <property type="entry name" value="D-TYROSYL-TRNA TYR DEACYLASE"/>
    <property type="match status" value="1"/>
</dbReference>
<dbReference type="GO" id="GO:0051500">
    <property type="term" value="F:D-tyrosyl-tRNA(Tyr) deacylase activity"/>
    <property type="evidence" value="ECO:0007669"/>
    <property type="project" value="TreeGrafter"/>
</dbReference>
<name>A0A4R5LW29_9GAMM</name>
<keyword evidence="3" id="KW-0694">RNA-binding</keyword>
<organism evidence="4 5">
    <name type="scientific">Seongchinamella unica</name>
    <dbReference type="NCBI Taxonomy" id="2547392"/>
    <lineage>
        <taxon>Bacteria</taxon>
        <taxon>Pseudomonadati</taxon>
        <taxon>Pseudomonadota</taxon>
        <taxon>Gammaproteobacteria</taxon>
        <taxon>Cellvibrionales</taxon>
        <taxon>Halieaceae</taxon>
        <taxon>Seongchinamella</taxon>
    </lineage>
</organism>
<dbReference type="Proteomes" id="UP000295554">
    <property type="component" value="Unassembled WGS sequence"/>
</dbReference>
<comment type="catalytic activity">
    <reaction evidence="3">
        <text>a D-aminoacyl-tRNA + H2O = a tRNA + a D-alpha-amino acid + H(+)</text>
        <dbReference type="Rhea" id="RHEA:13953"/>
        <dbReference type="Rhea" id="RHEA-COMP:10123"/>
        <dbReference type="Rhea" id="RHEA-COMP:10124"/>
        <dbReference type="ChEBI" id="CHEBI:15377"/>
        <dbReference type="ChEBI" id="CHEBI:15378"/>
        <dbReference type="ChEBI" id="CHEBI:59871"/>
        <dbReference type="ChEBI" id="CHEBI:78442"/>
        <dbReference type="ChEBI" id="CHEBI:79333"/>
        <dbReference type="EC" id="3.1.1.96"/>
    </reaction>
</comment>
<dbReference type="GO" id="GO:0019478">
    <property type="term" value="P:D-amino acid catabolic process"/>
    <property type="evidence" value="ECO:0007669"/>
    <property type="project" value="UniProtKB-UniRule"/>
</dbReference>
<dbReference type="AlphaFoldDB" id="A0A4R5LW29"/>
<dbReference type="GO" id="GO:0005737">
    <property type="term" value="C:cytoplasm"/>
    <property type="evidence" value="ECO:0007669"/>
    <property type="project" value="UniProtKB-SubCell"/>
</dbReference>
<keyword evidence="5" id="KW-1185">Reference proteome</keyword>
<dbReference type="RefSeq" id="WP_133210237.1">
    <property type="nucleotide sequence ID" value="NZ_SMSE01000001.1"/>
</dbReference>
<keyword evidence="3" id="KW-0820">tRNA-binding</keyword>
<evidence type="ECO:0000256" key="2">
    <source>
        <dbReference type="ARBA" id="ARBA00022801"/>
    </source>
</evidence>
<dbReference type="PANTHER" id="PTHR10472:SF5">
    <property type="entry name" value="D-AMINOACYL-TRNA DEACYLASE 1"/>
    <property type="match status" value="1"/>
</dbReference>
<dbReference type="InterPro" id="IPR023509">
    <property type="entry name" value="DTD-like_sf"/>
</dbReference>
<comment type="subcellular location">
    <subcellularLocation>
        <location evidence="3">Cytoplasm</location>
    </subcellularLocation>
</comment>
<dbReference type="GO" id="GO:0106026">
    <property type="term" value="F:Gly-tRNA(Ala) deacylase activity"/>
    <property type="evidence" value="ECO:0007669"/>
    <property type="project" value="UniProtKB-UniRule"/>
</dbReference>
<dbReference type="InterPro" id="IPR003732">
    <property type="entry name" value="Daa-tRNA_deacyls_DTD"/>
</dbReference>
<feature type="short sequence motif" description="Gly-cisPro motif, important for rejection of L-amino acids" evidence="3">
    <location>
        <begin position="137"/>
        <end position="138"/>
    </location>
</feature>
<dbReference type="GO" id="GO:0000049">
    <property type="term" value="F:tRNA binding"/>
    <property type="evidence" value="ECO:0007669"/>
    <property type="project" value="UniProtKB-UniRule"/>
</dbReference>
<dbReference type="EC" id="3.1.1.-" evidence="3"/>
<dbReference type="HAMAP" id="MF_00518">
    <property type="entry name" value="Deacylase_Dtd"/>
    <property type="match status" value="1"/>
</dbReference>
<comment type="domain">
    <text evidence="3">A Gly-cisPro motif from one monomer fits into the active site of the other monomer to allow specific chiral rejection of L-amino acids.</text>
</comment>
<dbReference type="GO" id="GO:0043908">
    <property type="term" value="F:Ser(Gly)-tRNA(Ala) hydrolase activity"/>
    <property type="evidence" value="ECO:0007669"/>
    <property type="project" value="UniProtKB-UniRule"/>
</dbReference>
<comment type="caution">
    <text evidence="4">The sequence shown here is derived from an EMBL/GenBank/DDBJ whole genome shotgun (WGS) entry which is preliminary data.</text>
</comment>
<sequence length="145" mass="15536">MKALLQRVSEARVTVAGEPVGEIGTGLLVLLGLDRDDDEAAACRLLDKVLAYRVFADGAGRMNCSVADINGGVLLVSQFTLSADTRKGLRPSFSSALPPDQARALYDYTLEQLIRRHPTVAAGRFGADMQVSLVNDGPVTFMLEV</sequence>
<evidence type="ECO:0000256" key="3">
    <source>
        <dbReference type="HAMAP-Rule" id="MF_00518"/>
    </source>
</evidence>
<keyword evidence="2 3" id="KW-0378">Hydrolase</keyword>
<dbReference type="Gene3D" id="3.50.80.10">
    <property type="entry name" value="D-tyrosyl-tRNA(Tyr) deacylase"/>
    <property type="match status" value="1"/>
</dbReference>
<comment type="similarity">
    <text evidence="1 3">Belongs to the DTD family.</text>
</comment>
<reference evidence="4 5" key="1">
    <citation type="submission" date="2019-03" db="EMBL/GenBank/DDBJ databases">
        <title>Seongchinamella monodicae gen. nov., sp. nov., a novel member of the Gammaproteobacteria isolated from a tidal mudflat of beach.</title>
        <authorList>
            <person name="Yang H.G."/>
            <person name="Kang J.W."/>
            <person name="Lee S.D."/>
        </authorList>
    </citation>
    <scope>NUCLEOTIDE SEQUENCE [LARGE SCALE GENOMIC DNA]</scope>
    <source>
        <strain evidence="4 5">GH4-78</strain>
    </source>
</reference>
<comment type="catalytic activity">
    <reaction evidence="3">
        <text>glycyl-tRNA(Ala) + H2O = tRNA(Ala) + glycine + H(+)</text>
        <dbReference type="Rhea" id="RHEA:53744"/>
        <dbReference type="Rhea" id="RHEA-COMP:9657"/>
        <dbReference type="Rhea" id="RHEA-COMP:13640"/>
        <dbReference type="ChEBI" id="CHEBI:15377"/>
        <dbReference type="ChEBI" id="CHEBI:15378"/>
        <dbReference type="ChEBI" id="CHEBI:57305"/>
        <dbReference type="ChEBI" id="CHEBI:78442"/>
        <dbReference type="ChEBI" id="CHEBI:78522"/>
    </reaction>
</comment>
<dbReference type="EC" id="3.1.1.96" evidence="3"/>
<evidence type="ECO:0000313" key="4">
    <source>
        <dbReference type="EMBL" id="TDG15611.1"/>
    </source>
</evidence>
<keyword evidence="3" id="KW-0963">Cytoplasm</keyword>
<evidence type="ECO:0000313" key="5">
    <source>
        <dbReference type="Proteomes" id="UP000295554"/>
    </source>
</evidence>
<proteinExistence type="inferred from homology"/>
<dbReference type="Pfam" id="PF02580">
    <property type="entry name" value="Tyr_Deacylase"/>
    <property type="match status" value="1"/>
</dbReference>
<dbReference type="NCBIfam" id="TIGR00256">
    <property type="entry name" value="D-aminoacyl-tRNA deacylase"/>
    <property type="match status" value="1"/>
</dbReference>
<gene>
    <name evidence="3" type="primary">dtd</name>
    <name evidence="4" type="ORF">E2F43_05130</name>
</gene>
<comment type="subunit">
    <text evidence="3">Homodimer.</text>
</comment>
<dbReference type="EMBL" id="SMSE01000001">
    <property type="protein sequence ID" value="TDG15611.1"/>
    <property type="molecule type" value="Genomic_DNA"/>
</dbReference>
<comment type="function">
    <text evidence="3">An aminoacyl-tRNA editing enzyme that deacylates mischarged D-aminoacyl-tRNAs. Also deacylates mischarged glycyl-tRNA(Ala), protecting cells against glycine mischarging by AlaRS. Acts via tRNA-based rather than protein-based catalysis; rejects L-amino acids rather than detecting D-amino acids in the active site. By recycling D-aminoacyl-tRNA to D-amino acids and free tRNA molecules, this enzyme counteracts the toxicity associated with the formation of D-aminoacyl-tRNA entities in vivo and helps enforce protein L-homochirality.</text>
</comment>
<dbReference type="OrthoDB" id="9801395at2"/>
<protein>
    <recommendedName>
        <fullName evidence="3">D-aminoacyl-tRNA deacylase</fullName>
        <shortName evidence="3">DTD</shortName>
        <ecNumber evidence="3">3.1.1.96</ecNumber>
    </recommendedName>
    <alternativeName>
        <fullName evidence="3">Gly-tRNA(Ala) deacylase</fullName>
        <ecNumber evidence="3">3.1.1.-</ecNumber>
    </alternativeName>
</protein>
<dbReference type="SUPFAM" id="SSF69500">
    <property type="entry name" value="DTD-like"/>
    <property type="match status" value="1"/>
</dbReference>
<evidence type="ECO:0000256" key="1">
    <source>
        <dbReference type="ARBA" id="ARBA00009673"/>
    </source>
</evidence>
<dbReference type="FunFam" id="3.50.80.10:FF:000001">
    <property type="entry name" value="D-aminoacyl-tRNA deacylase"/>
    <property type="match status" value="1"/>
</dbReference>
<accession>A0A4R5LW29</accession>